<dbReference type="Proteomes" id="UP000233248">
    <property type="component" value="Unassembled WGS sequence"/>
</dbReference>
<evidence type="ECO:0000256" key="15">
    <source>
        <dbReference type="ARBA" id="ARBA00032605"/>
    </source>
</evidence>
<dbReference type="KEGG" id="ahs:AHALO_2501"/>
<accession>A0A2N1J1U4</accession>
<evidence type="ECO:0000256" key="7">
    <source>
        <dbReference type="ARBA" id="ARBA00022475"/>
    </source>
</evidence>
<evidence type="ECO:0000256" key="11">
    <source>
        <dbReference type="ARBA" id="ARBA00022842"/>
    </source>
</evidence>
<feature type="transmembrane region" description="Helical" evidence="19">
    <location>
        <begin position="64"/>
        <end position="81"/>
    </location>
</feature>
<protein>
    <recommendedName>
        <fullName evidence="6 19">Adenosylcobinamide-GDP ribazoletransferase</fullName>
        <ecNumber evidence="5 19">2.7.8.26</ecNumber>
    </recommendedName>
    <alternativeName>
        <fullName evidence="16 19">Cobalamin synthase</fullName>
    </alternativeName>
    <alternativeName>
        <fullName evidence="15 19">Cobalamin-5'-phosphate synthase</fullName>
    </alternativeName>
</protein>
<comment type="catalytic activity">
    <reaction evidence="18 19">
        <text>alpha-ribazole 5'-phosphate + adenosylcob(III)inamide-GDP = adenosylcob(III)alamin 5'-phosphate + GMP + H(+)</text>
        <dbReference type="Rhea" id="RHEA:23560"/>
        <dbReference type="ChEBI" id="CHEBI:15378"/>
        <dbReference type="ChEBI" id="CHEBI:57918"/>
        <dbReference type="ChEBI" id="CHEBI:58115"/>
        <dbReference type="ChEBI" id="CHEBI:60487"/>
        <dbReference type="ChEBI" id="CHEBI:60493"/>
        <dbReference type="EC" id="2.7.8.26"/>
    </reaction>
</comment>
<keyword evidence="7 19" id="KW-1003">Cell membrane</keyword>
<sequence length="246" mass="27995">MREIFNAFAFSLSYFTVFPVFVKEMIIDKNTFKYSLFFLPLIGSLIAIVTILIFILLSSFFHPLYASVVSAVISLGLYGYLHTEAITDVVDAWFASYSGKDAYKIMKESTIGAIGAIATFSFVLLKVSIIAYLLYEKKYEIILIVFMFSRLSLTYILPFFKFNKDSFMSQAFEANGVNKVRFAVLIFLVFAIYLNMNAILLFVLALLFLYLNLKILNKRFGFVNGDCLGCSIEITELLLLNIGFFL</sequence>
<comment type="subcellular location">
    <subcellularLocation>
        <location evidence="2 19">Cell membrane</location>
        <topology evidence="2 19">Multi-pass membrane protein</topology>
    </subcellularLocation>
</comment>
<evidence type="ECO:0000256" key="19">
    <source>
        <dbReference type="HAMAP-Rule" id="MF_00719"/>
    </source>
</evidence>
<evidence type="ECO:0000256" key="12">
    <source>
        <dbReference type="ARBA" id="ARBA00022989"/>
    </source>
</evidence>
<evidence type="ECO:0000256" key="4">
    <source>
        <dbReference type="ARBA" id="ARBA00010561"/>
    </source>
</evidence>
<evidence type="ECO:0000256" key="6">
    <source>
        <dbReference type="ARBA" id="ARBA00015850"/>
    </source>
</evidence>
<comment type="function">
    <text evidence="14 19">Joins adenosylcobinamide-GDP and alpha-ribazole to generate adenosylcobalamin (Ado-cobalamin). Also synthesizes adenosylcobalamin 5'-phosphate from adenosylcobinamide-GDP and alpha-ribazole 5'-phosphate.</text>
</comment>
<evidence type="ECO:0000256" key="2">
    <source>
        <dbReference type="ARBA" id="ARBA00004651"/>
    </source>
</evidence>
<evidence type="ECO:0000256" key="18">
    <source>
        <dbReference type="ARBA" id="ARBA00049504"/>
    </source>
</evidence>
<feature type="transmembrane region" description="Helical" evidence="19">
    <location>
        <begin position="34"/>
        <end position="57"/>
    </location>
</feature>
<dbReference type="GO" id="GO:0051073">
    <property type="term" value="F:adenosylcobinamide-GDP ribazoletransferase activity"/>
    <property type="evidence" value="ECO:0007669"/>
    <property type="project" value="UniProtKB-UniRule"/>
</dbReference>
<feature type="transmembrane region" description="Helical" evidence="19">
    <location>
        <begin position="180"/>
        <end position="211"/>
    </location>
</feature>
<evidence type="ECO:0000256" key="17">
    <source>
        <dbReference type="ARBA" id="ARBA00048623"/>
    </source>
</evidence>
<proteinExistence type="inferred from homology"/>
<keyword evidence="11 19" id="KW-0460">Magnesium</keyword>
<comment type="catalytic activity">
    <reaction evidence="17 19">
        <text>alpha-ribazole + adenosylcob(III)inamide-GDP = adenosylcob(III)alamin + GMP + H(+)</text>
        <dbReference type="Rhea" id="RHEA:16049"/>
        <dbReference type="ChEBI" id="CHEBI:10329"/>
        <dbReference type="ChEBI" id="CHEBI:15378"/>
        <dbReference type="ChEBI" id="CHEBI:18408"/>
        <dbReference type="ChEBI" id="CHEBI:58115"/>
        <dbReference type="ChEBI" id="CHEBI:60487"/>
        <dbReference type="EC" id="2.7.8.26"/>
    </reaction>
</comment>
<evidence type="ECO:0000256" key="3">
    <source>
        <dbReference type="ARBA" id="ARBA00004663"/>
    </source>
</evidence>
<dbReference type="Pfam" id="PF02654">
    <property type="entry name" value="CobS"/>
    <property type="match status" value="1"/>
</dbReference>
<comment type="caution">
    <text evidence="20">The sequence shown here is derived from an EMBL/GenBank/DDBJ whole genome shotgun (WGS) entry which is preliminary data.</text>
</comment>
<evidence type="ECO:0000256" key="14">
    <source>
        <dbReference type="ARBA" id="ARBA00025228"/>
    </source>
</evidence>
<dbReference type="HAMAP" id="MF_00719">
    <property type="entry name" value="CobS"/>
    <property type="match status" value="1"/>
</dbReference>
<evidence type="ECO:0000256" key="13">
    <source>
        <dbReference type="ARBA" id="ARBA00023136"/>
    </source>
</evidence>
<keyword evidence="9 19" id="KW-0808">Transferase</keyword>
<evidence type="ECO:0000256" key="8">
    <source>
        <dbReference type="ARBA" id="ARBA00022573"/>
    </source>
</evidence>
<feature type="transmembrane region" description="Helical" evidence="19">
    <location>
        <begin position="111"/>
        <end position="134"/>
    </location>
</feature>
<dbReference type="GO" id="GO:0009236">
    <property type="term" value="P:cobalamin biosynthetic process"/>
    <property type="evidence" value="ECO:0007669"/>
    <property type="project" value="UniProtKB-UniRule"/>
</dbReference>
<comment type="similarity">
    <text evidence="4 19">Belongs to the CobS family.</text>
</comment>
<evidence type="ECO:0000256" key="9">
    <source>
        <dbReference type="ARBA" id="ARBA00022679"/>
    </source>
</evidence>
<dbReference type="PANTHER" id="PTHR34148:SF1">
    <property type="entry name" value="ADENOSYLCOBINAMIDE-GDP RIBAZOLETRANSFERASE"/>
    <property type="match status" value="1"/>
</dbReference>
<dbReference type="OrthoDB" id="9794223at2"/>
<evidence type="ECO:0000313" key="21">
    <source>
        <dbReference type="Proteomes" id="UP000233248"/>
    </source>
</evidence>
<keyword evidence="8 19" id="KW-0169">Cobalamin biosynthesis</keyword>
<evidence type="ECO:0000256" key="1">
    <source>
        <dbReference type="ARBA" id="ARBA00001946"/>
    </source>
</evidence>
<reference evidence="20 21" key="1">
    <citation type="submission" date="2017-09" db="EMBL/GenBank/DDBJ databases">
        <title>Genomics of the genus Arcobacter.</title>
        <authorList>
            <person name="Perez-Cataluna A."/>
            <person name="Figueras M.J."/>
            <person name="Salas-Masso N."/>
        </authorList>
    </citation>
    <scope>NUCLEOTIDE SEQUENCE [LARGE SCALE GENOMIC DNA]</scope>
    <source>
        <strain evidence="20 21">DSM 18005</strain>
    </source>
</reference>
<keyword evidence="21" id="KW-1185">Reference proteome</keyword>
<gene>
    <name evidence="19" type="primary">cobS</name>
    <name evidence="20" type="ORF">CP960_08860</name>
</gene>
<keyword evidence="13 19" id="KW-0472">Membrane</keyword>
<comment type="cofactor">
    <cofactor evidence="1 19">
        <name>Mg(2+)</name>
        <dbReference type="ChEBI" id="CHEBI:18420"/>
    </cofactor>
</comment>
<feature type="transmembrane region" description="Helical" evidence="19">
    <location>
        <begin position="141"/>
        <end position="160"/>
    </location>
</feature>
<dbReference type="PANTHER" id="PTHR34148">
    <property type="entry name" value="ADENOSYLCOBINAMIDE-GDP RIBAZOLETRANSFERASE"/>
    <property type="match status" value="1"/>
</dbReference>
<dbReference type="GO" id="GO:0008818">
    <property type="term" value="F:cobalamin 5'-phosphate synthase activity"/>
    <property type="evidence" value="ECO:0007669"/>
    <property type="project" value="UniProtKB-UniRule"/>
</dbReference>
<feature type="transmembrane region" description="Helical" evidence="19">
    <location>
        <begin position="5"/>
        <end position="22"/>
    </location>
</feature>
<dbReference type="UniPathway" id="UPA00148">
    <property type="reaction ID" value="UER00238"/>
</dbReference>
<dbReference type="RefSeq" id="WP_101185056.1">
    <property type="nucleotide sequence ID" value="NZ_CP031218.1"/>
</dbReference>
<evidence type="ECO:0000256" key="10">
    <source>
        <dbReference type="ARBA" id="ARBA00022692"/>
    </source>
</evidence>
<dbReference type="InterPro" id="IPR003805">
    <property type="entry name" value="CobS"/>
</dbReference>
<evidence type="ECO:0000256" key="16">
    <source>
        <dbReference type="ARBA" id="ARBA00032853"/>
    </source>
</evidence>
<organism evidence="20 21">
    <name type="scientific">Malaciobacter halophilus</name>
    <dbReference type="NCBI Taxonomy" id="197482"/>
    <lineage>
        <taxon>Bacteria</taxon>
        <taxon>Pseudomonadati</taxon>
        <taxon>Campylobacterota</taxon>
        <taxon>Epsilonproteobacteria</taxon>
        <taxon>Campylobacterales</taxon>
        <taxon>Arcobacteraceae</taxon>
        <taxon>Malaciobacter</taxon>
    </lineage>
</organism>
<dbReference type="EMBL" id="NXIF01000033">
    <property type="protein sequence ID" value="PKI80511.1"/>
    <property type="molecule type" value="Genomic_DNA"/>
</dbReference>
<comment type="pathway">
    <text evidence="3 19">Cofactor biosynthesis; adenosylcobalamin biosynthesis; adenosylcobalamin from cob(II)yrinate a,c-diamide: step 7/7.</text>
</comment>
<name>A0A2N1J1U4_9BACT</name>
<dbReference type="EC" id="2.7.8.26" evidence="5 19"/>
<evidence type="ECO:0000313" key="20">
    <source>
        <dbReference type="EMBL" id="PKI80511.1"/>
    </source>
</evidence>
<dbReference type="GO" id="GO:0005886">
    <property type="term" value="C:plasma membrane"/>
    <property type="evidence" value="ECO:0007669"/>
    <property type="project" value="UniProtKB-SubCell"/>
</dbReference>
<dbReference type="AlphaFoldDB" id="A0A2N1J1U4"/>
<keyword evidence="12 19" id="KW-1133">Transmembrane helix</keyword>
<keyword evidence="10 19" id="KW-0812">Transmembrane</keyword>
<evidence type="ECO:0000256" key="5">
    <source>
        <dbReference type="ARBA" id="ARBA00013200"/>
    </source>
</evidence>